<dbReference type="Pfam" id="PF02020">
    <property type="entry name" value="W2"/>
    <property type="match status" value="1"/>
</dbReference>
<evidence type="ECO:0000256" key="5">
    <source>
        <dbReference type="ARBA" id="ARBA00022917"/>
    </source>
</evidence>
<evidence type="ECO:0008006" key="11">
    <source>
        <dbReference type="Google" id="ProtNLM"/>
    </source>
</evidence>
<keyword evidence="2" id="KW-0396">Initiation factor</keyword>
<feature type="compositionally biased region" description="Polar residues" evidence="6">
    <location>
        <begin position="367"/>
        <end position="376"/>
    </location>
</feature>
<dbReference type="PROSITE" id="PS51363">
    <property type="entry name" value="W2"/>
    <property type="match status" value="1"/>
</dbReference>
<keyword evidence="3" id="KW-0597">Phosphoprotein</keyword>
<dbReference type="SMART" id="SM00515">
    <property type="entry name" value="eIF5C"/>
    <property type="match status" value="1"/>
</dbReference>
<name>F6R3K6_CIOIN</name>
<dbReference type="FunCoup" id="F6R3K6">
    <property type="interactions" value="368"/>
</dbReference>
<feature type="region of interest" description="Disordered" evidence="6">
    <location>
        <begin position="575"/>
        <end position="596"/>
    </location>
</feature>
<comment type="similarity">
    <text evidence="1">Belongs to the eukaryotic initiation factor 4G family.</text>
</comment>
<organism evidence="9 10">
    <name type="scientific">Ciona intestinalis</name>
    <name type="common">Transparent sea squirt</name>
    <name type="synonym">Ascidia intestinalis</name>
    <dbReference type="NCBI Taxonomy" id="7719"/>
    <lineage>
        <taxon>Eukaryota</taxon>
        <taxon>Metazoa</taxon>
        <taxon>Chordata</taxon>
        <taxon>Tunicata</taxon>
        <taxon>Ascidiacea</taxon>
        <taxon>Phlebobranchia</taxon>
        <taxon>Cionidae</taxon>
        <taxon>Ciona</taxon>
    </lineage>
</organism>
<dbReference type="Gene3D" id="1.25.40.180">
    <property type="match status" value="3"/>
</dbReference>
<evidence type="ECO:0000256" key="6">
    <source>
        <dbReference type="SAM" id="MobiDB-lite"/>
    </source>
</evidence>
<accession>F6R3K6</accession>
<feature type="compositionally biased region" description="Polar residues" evidence="6">
    <location>
        <begin position="498"/>
        <end position="519"/>
    </location>
</feature>
<dbReference type="SMART" id="SM00543">
    <property type="entry name" value="MIF4G"/>
    <property type="match status" value="1"/>
</dbReference>
<feature type="region of interest" description="Disordered" evidence="6">
    <location>
        <begin position="489"/>
        <end position="519"/>
    </location>
</feature>
<evidence type="ECO:0000256" key="4">
    <source>
        <dbReference type="ARBA" id="ARBA00022845"/>
    </source>
</evidence>
<dbReference type="HOGENOM" id="CLU_001519_3_0_1"/>
<dbReference type="FunFam" id="1.25.40.180:FF:000011">
    <property type="entry name" value="Eukaryotic translation initiation factor 4 gamma 2"/>
    <property type="match status" value="1"/>
</dbReference>
<evidence type="ECO:0000313" key="10">
    <source>
        <dbReference type="Proteomes" id="UP000008144"/>
    </source>
</evidence>
<proteinExistence type="inferred from homology"/>
<reference evidence="9" key="4">
    <citation type="submission" date="2025-09" db="UniProtKB">
        <authorList>
            <consortium name="Ensembl"/>
        </authorList>
    </citation>
    <scope>IDENTIFICATION</scope>
</reference>
<dbReference type="GO" id="GO:0003743">
    <property type="term" value="F:translation initiation factor activity"/>
    <property type="evidence" value="ECO:0000318"/>
    <property type="project" value="GO_Central"/>
</dbReference>
<dbReference type="InParanoid" id="F6R3K6"/>
<feature type="domain" description="MI" evidence="8">
    <location>
        <begin position="675"/>
        <end position="799"/>
    </location>
</feature>
<dbReference type="InterPro" id="IPR003307">
    <property type="entry name" value="W2_domain"/>
</dbReference>
<protein>
    <recommendedName>
        <fullName evidence="11">W2 domain-containing protein</fullName>
    </recommendedName>
</protein>
<dbReference type="SUPFAM" id="SSF48371">
    <property type="entry name" value="ARM repeat"/>
    <property type="match status" value="3"/>
</dbReference>
<reference evidence="9" key="3">
    <citation type="submission" date="2025-08" db="UniProtKB">
        <authorList>
            <consortium name="Ensembl"/>
        </authorList>
    </citation>
    <scope>IDENTIFICATION</scope>
</reference>
<dbReference type="GO" id="GO:0006417">
    <property type="term" value="P:regulation of translation"/>
    <property type="evidence" value="ECO:0007669"/>
    <property type="project" value="UniProtKB-KW"/>
</dbReference>
<dbReference type="PANTHER" id="PTHR23253">
    <property type="entry name" value="EUKARYOTIC TRANSLATION INITIATION FACTOR 4 GAMMA"/>
    <property type="match status" value="1"/>
</dbReference>
<dbReference type="OMA" id="CAPLDIN"/>
<dbReference type="Pfam" id="PF02854">
    <property type="entry name" value="MIF4G"/>
    <property type="match status" value="1"/>
</dbReference>
<dbReference type="InterPro" id="IPR003891">
    <property type="entry name" value="Initiation_fac_eIF4g_MI"/>
</dbReference>
<dbReference type="GO" id="GO:0003729">
    <property type="term" value="F:mRNA binding"/>
    <property type="evidence" value="ECO:0000318"/>
    <property type="project" value="GO_Central"/>
</dbReference>
<evidence type="ECO:0000256" key="3">
    <source>
        <dbReference type="ARBA" id="ARBA00022553"/>
    </source>
</evidence>
<reference evidence="10" key="1">
    <citation type="journal article" date="2002" name="Science">
        <title>The draft genome of Ciona intestinalis: insights into chordate and vertebrate origins.</title>
        <authorList>
            <person name="Dehal P."/>
            <person name="Satou Y."/>
            <person name="Campbell R.K."/>
            <person name="Chapman J."/>
            <person name="Degnan B."/>
            <person name="De Tomaso A."/>
            <person name="Davidson B."/>
            <person name="Di Gregorio A."/>
            <person name="Gelpke M."/>
            <person name="Goodstein D.M."/>
            <person name="Harafuji N."/>
            <person name="Hastings K.E."/>
            <person name="Ho I."/>
            <person name="Hotta K."/>
            <person name="Huang W."/>
            <person name="Kawashima T."/>
            <person name="Lemaire P."/>
            <person name="Martinez D."/>
            <person name="Meinertzhagen I.A."/>
            <person name="Necula S."/>
            <person name="Nonaka M."/>
            <person name="Putnam N."/>
            <person name="Rash S."/>
            <person name="Saiga H."/>
            <person name="Satake M."/>
            <person name="Terry A."/>
            <person name="Yamada L."/>
            <person name="Wang H.G."/>
            <person name="Awazu S."/>
            <person name="Azumi K."/>
            <person name="Boore J."/>
            <person name="Branno M."/>
            <person name="Chin-Bow S."/>
            <person name="DeSantis R."/>
            <person name="Doyle S."/>
            <person name="Francino P."/>
            <person name="Keys D.N."/>
            <person name="Haga S."/>
            <person name="Hayashi H."/>
            <person name="Hino K."/>
            <person name="Imai K.S."/>
            <person name="Inaba K."/>
            <person name="Kano S."/>
            <person name="Kobayashi K."/>
            <person name="Kobayashi M."/>
            <person name="Lee B.I."/>
            <person name="Makabe K.W."/>
            <person name="Manohar C."/>
            <person name="Matassi G."/>
            <person name="Medina M."/>
            <person name="Mochizuki Y."/>
            <person name="Mount S."/>
            <person name="Morishita T."/>
            <person name="Miura S."/>
            <person name="Nakayama A."/>
            <person name="Nishizaka S."/>
            <person name="Nomoto H."/>
            <person name="Ohta F."/>
            <person name="Oishi K."/>
            <person name="Rigoutsos I."/>
            <person name="Sano M."/>
            <person name="Sasaki A."/>
            <person name="Sasakura Y."/>
            <person name="Shoguchi E."/>
            <person name="Shin-i T."/>
            <person name="Spagnuolo A."/>
            <person name="Stainier D."/>
            <person name="Suzuki M.M."/>
            <person name="Tassy O."/>
            <person name="Takatori N."/>
            <person name="Tokuoka M."/>
            <person name="Yagi K."/>
            <person name="Yoshizaki F."/>
            <person name="Wada S."/>
            <person name="Zhang C."/>
            <person name="Hyatt P.D."/>
            <person name="Larimer F."/>
            <person name="Detter C."/>
            <person name="Doggett N."/>
            <person name="Glavina T."/>
            <person name="Hawkins T."/>
            <person name="Richardson P."/>
            <person name="Lucas S."/>
            <person name="Kohara Y."/>
            <person name="Levine M."/>
            <person name="Satoh N."/>
            <person name="Rokhsar D.S."/>
        </authorList>
    </citation>
    <scope>NUCLEOTIDE SEQUENCE [LARGE SCALE GENOMIC DNA]</scope>
</reference>
<feature type="compositionally biased region" description="Low complexity" evidence="6">
    <location>
        <begin position="387"/>
        <end position="397"/>
    </location>
</feature>
<evidence type="ECO:0000313" key="9">
    <source>
        <dbReference type="Ensembl" id="ENSCINP00000018021.3"/>
    </source>
</evidence>
<reference evidence="9" key="2">
    <citation type="journal article" date="2008" name="Genome Biol.">
        <title>Improved genome assembly and evidence-based global gene model set for the chordate Ciona intestinalis: new insight into intron and operon populations.</title>
        <authorList>
            <person name="Satou Y."/>
            <person name="Mineta K."/>
            <person name="Ogasawara M."/>
            <person name="Sasakura Y."/>
            <person name="Shoguchi E."/>
            <person name="Ueno K."/>
            <person name="Yamada L."/>
            <person name="Matsumoto J."/>
            <person name="Wasserscheid J."/>
            <person name="Dewar K."/>
            <person name="Wiley G.B."/>
            <person name="Macmil S.L."/>
            <person name="Roe B.A."/>
            <person name="Zeller R.W."/>
            <person name="Hastings K.E."/>
            <person name="Lemaire P."/>
            <person name="Lindquist E."/>
            <person name="Endo T."/>
            <person name="Hotta K."/>
            <person name="Inaba K."/>
        </authorList>
    </citation>
    <scope>NUCLEOTIDE SEQUENCE [LARGE SCALE GENOMIC DNA]</scope>
    <source>
        <strain evidence="9">wild type</strain>
    </source>
</reference>
<dbReference type="CDD" id="cd11559">
    <property type="entry name" value="W2_eIF4G1_like"/>
    <property type="match status" value="1"/>
</dbReference>
<dbReference type="AlphaFoldDB" id="F6R3K6"/>
<dbReference type="Pfam" id="PF02847">
    <property type="entry name" value="MA3"/>
    <property type="match status" value="1"/>
</dbReference>
<dbReference type="GO" id="GO:0016281">
    <property type="term" value="C:eukaryotic translation initiation factor 4F complex"/>
    <property type="evidence" value="ECO:0000318"/>
    <property type="project" value="GO_Central"/>
</dbReference>
<dbReference type="PANTHER" id="PTHR23253:SF78">
    <property type="entry name" value="EUKARYOTIC TRANSLATION INITIATION FACTOR 4G1, ISOFORM B-RELATED"/>
    <property type="match status" value="1"/>
</dbReference>
<dbReference type="GO" id="GO:0006413">
    <property type="term" value="P:translational initiation"/>
    <property type="evidence" value="ECO:0000318"/>
    <property type="project" value="GO_Central"/>
</dbReference>
<keyword evidence="4" id="KW-0810">Translation regulation</keyword>
<dbReference type="InterPro" id="IPR016024">
    <property type="entry name" value="ARM-type_fold"/>
</dbReference>
<dbReference type="EMBL" id="EAAA01002012">
    <property type="status" value="NOT_ANNOTATED_CDS"/>
    <property type="molecule type" value="Genomic_DNA"/>
</dbReference>
<evidence type="ECO:0000256" key="2">
    <source>
        <dbReference type="ARBA" id="ARBA00022540"/>
    </source>
</evidence>
<feature type="region of interest" description="Disordered" evidence="6">
    <location>
        <begin position="359"/>
        <end position="398"/>
    </location>
</feature>
<keyword evidence="5" id="KW-0648">Protein biosynthesis</keyword>
<evidence type="ECO:0000256" key="1">
    <source>
        <dbReference type="ARBA" id="ARBA00005775"/>
    </source>
</evidence>
<dbReference type="Ensembl" id="ENSCINT00000018021.3">
    <property type="protein sequence ID" value="ENSCINP00000018021.3"/>
    <property type="gene ID" value="ENSCING00000008855.3"/>
</dbReference>
<evidence type="ECO:0000259" key="8">
    <source>
        <dbReference type="PROSITE" id="PS51366"/>
    </source>
</evidence>
<evidence type="ECO:0000259" key="7">
    <source>
        <dbReference type="PROSITE" id="PS51363"/>
    </source>
</evidence>
<dbReference type="GeneTree" id="ENSGT00940000154675"/>
<dbReference type="Proteomes" id="UP000008144">
    <property type="component" value="Chromosome 4"/>
</dbReference>
<dbReference type="STRING" id="7719.ENSCINP00000018021"/>
<sequence>FTIEPLLYSPVHKLIKVEEQIERGKSCFEGRSNIITPTARNPIPLLGKSSSKQQRWVPPSSLQRNVAFEHKEAVFRKTRSILNKLTPEKFDKLCQDILNIGITSKDILKGIVILIFEKAIDELRYSSLYANLCRRLYHEAPNFDVSQTINNQNQLKPNTFRRLLIAKLQDEFENRNRKLEAFDCKEGALSSEEEEQRSRAKHHMLGNIKFIGELYRLNLLHETIVHKCIKQLIRTKKKGTVDDVAEDLECLCQIMNTCGRRLDHDKAKSLMDQYFDRLETVKKKKGDLPSRIRFMLQDVIELRAANWTPRQMQRITAPKTLGQIRSEVGIMFEQNNHYSHHNPSMREHGKGEFEQNAAGLGFFPPSKKQQYTTTDGFSGPLSPPLPTTLGSEPTSPGHGFDFFSPPPQVKASFHKLQLQNGAVPDPTLTHMNGGHPMPYMGYPMMHNGYPPNIQEYTNHVQTNGPRNHAPITNGKLQKYHFYKKSKGPVHDFGPKYLNHQQQQQPKQATRNLQQQATSNKEVAHLSEIYNNKNLSKEGTQTRSLTLSTRYSPSYKIQLLQQITRGPQTGKIKFVTHPNNEDHTNHEQNSTKQSEKSKNLYRNVVAGPHGNKVPTKIVKSSAPIKKRPAVSSAADAFQPSFQHVIDNAMNQVSLKPQKKANITNQEKQKSKKNILSEEALMDVVKRSTSNVNGGTTRALAVIKDAAIPNKQVATLCGLFYENYLHNNEDVREFVCKILSHMVDTKLLSTDLIEEGLQMFFEKLSKLETSVPRSKSITASLLARLILSDLATLHGIAELLHSGYHFPLFLLTLQQLVKLNDKDWLLAMYKQSKVDMLNLMPEVSQNKSSMFEILQGKQLAFLYPLLHMETKLNEQLNTDPAPQVVYRWIRENVSSELYSHPEFIHVLTSSCLHHVTKQSSLKAGVDRGQNVPKTIQEEEKNLLKKIKPILQKFVHDDTNLQLHALHTVQAFCHDKDFPKGLLLRMFNLLYNEDVIDEEVFISWKEDVNSNFPGKGKALFQVNSWLTWLQEADTEDDDDE</sequence>
<dbReference type="PROSITE" id="PS51366">
    <property type="entry name" value="MI"/>
    <property type="match status" value="1"/>
</dbReference>
<keyword evidence="10" id="KW-1185">Reference proteome</keyword>
<feature type="domain" description="W2" evidence="7">
    <location>
        <begin position="853"/>
        <end position="1036"/>
    </location>
</feature>
<dbReference type="InterPro" id="IPR003890">
    <property type="entry name" value="MIF4G-like_typ-3"/>
</dbReference>